<feature type="compositionally biased region" description="Basic and acidic residues" evidence="1">
    <location>
        <begin position="65"/>
        <end position="83"/>
    </location>
</feature>
<evidence type="ECO:0000256" key="1">
    <source>
        <dbReference type="SAM" id="MobiDB-lite"/>
    </source>
</evidence>
<gene>
    <name evidence="3" type="ORF">R3W88_025100</name>
</gene>
<feature type="domain" description="Retrotransposon gag" evidence="2">
    <location>
        <begin position="169"/>
        <end position="258"/>
    </location>
</feature>
<dbReference type="Proteomes" id="UP001311915">
    <property type="component" value="Unassembled WGS sequence"/>
</dbReference>
<feature type="compositionally biased region" description="Polar residues" evidence="1">
    <location>
        <begin position="23"/>
        <end position="48"/>
    </location>
</feature>
<dbReference type="InterPro" id="IPR005162">
    <property type="entry name" value="Retrotrans_gag_dom"/>
</dbReference>
<evidence type="ECO:0000259" key="2">
    <source>
        <dbReference type="Pfam" id="PF03732"/>
    </source>
</evidence>
<keyword evidence="4" id="KW-1185">Reference proteome</keyword>
<dbReference type="Pfam" id="PF03732">
    <property type="entry name" value="Retrotrans_gag"/>
    <property type="match status" value="1"/>
</dbReference>
<evidence type="ECO:0000313" key="3">
    <source>
        <dbReference type="EMBL" id="KAK4732112.1"/>
    </source>
</evidence>
<protein>
    <recommendedName>
        <fullName evidence="2">Retrotransposon gag domain-containing protein</fullName>
    </recommendedName>
</protein>
<feature type="region of interest" description="Disordered" evidence="1">
    <location>
        <begin position="18"/>
        <end position="83"/>
    </location>
</feature>
<dbReference type="PANTHER" id="PTHR33223">
    <property type="entry name" value="CCHC-TYPE DOMAIN-CONTAINING PROTEIN"/>
    <property type="match status" value="1"/>
</dbReference>
<proteinExistence type="predicted"/>
<accession>A0AAV9M2M2</accession>
<reference evidence="3 4" key="1">
    <citation type="submission" date="2023-10" db="EMBL/GenBank/DDBJ databases">
        <title>Genome-Wide Identification Analysis in wild type Solanum Pinnatisectum Reveals Some Genes Defensing Phytophthora Infestans.</title>
        <authorList>
            <person name="Sun C."/>
        </authorList>
    </citation>
    <scope>NUCLEOTIDE SEQUENCE [LARGE SCALE GENOMIC DNA]</scope>
    <source>
        <strain evidence="3">LQN</strain>
        <tissue evidence="3">Leaf</tissue>
    </source>
</reference>
<organism evidence="3 4">
    <name type="scientific">Solanum pinnatisectum</name>
    <name type="common">tansyleaf nightshade</name>
    <dbReference type="NCBI Taxonomy" id="50273"/>
    <lineage>
        <taxon>Eukaryota</taxon>
        <taxon>Viridiplantae</taxon>
        <taxon>Streptophyta</taxon>
        <taxon>Embryophyta</taxon>
        <taxon>Tracheophyta</taxon>
        <taxon>Spermatophyta</taxon>
        <taxon>Magnoliopsida</taxon>
        <taxon>eudicotyledons</taxon>
        <taxon>Gunneridae</taxon>
        <taxon>Pentapetalae</taxon>
        <taxon>asterids</taxon>
        <taxon>lamiids</taxon>
        <taxon>Solanales</taxon>
        <taxon>Solanaceae</taxon>
        <taxon>Solanoideae</taxon>
        <taxon>Solaneae</taxon>
        <taxon>Solanum</taxon>
    </lineage>
</organism>
<feature type="compositionally biased region" description="Polar residues" evidence="1">
    <location>
        <begin position="402"/>
        <end position="415"/>
    </location>
</feature>
<dbReference type="EMBL" id="JAWPEI010000003">
    <property type="protein sequence ID" value="KAK4732112.1"/>
    <property type="molecule type" value="Genomic_DNA"/>
</dbReference>
<evidence type="ECO:0000313" key="4">
    <source>
        <dbReference type="Proteomes" id="UP001311915"/>
    </source>
</evidence>
<name>A0AAV9M2M2_9SOLN</name>
<comment type="caution">
    <text evidence="3">The sequence shown here is derived from an EMBL/GenBank/DDBJ whole genome shotgun (WGS) entry which is preliminary data.</text>
</comment>
<dbReference type="AlphaFoldDB" id="A0AAV9M2M2"/>
<feature type="region of interest" description="Disordered" evidence="1">
    <location>
        <begin position="385"/>
        <end position="415"/>
    </location>
</feature>
<sequence length="415" mass="47970">MSTSKLFHPLKANRVTTKETSFRHQNQHTNPQTFPQNYQTTPNAQSPSIAPPLPQKAMFQIPVPNEHDANGSELDHYEEREREWRSKEEAAKLDMKEEIRKAMKELQCIPEVAGLNYEDLCIHPNLDLPEGFKVPKFDVFGGTGNPLAHLRAYCDQLVGVGRDEALLMRLFSRSLSGEALEWFTSHETRQWSSWNALAKDFIERFAYNVEIVPDRYSLEKMKQKSNESYREFAYRWRKEAARVRPPMSEREIVEVFVRVQEPEYYDRIMLLVGAKFAEIVKVGETIEDGLRTGKIARSVTPDLRFVEEKERRCLLYLSRRNPVKSLSYQGRSRPSKSSYPIYTPLPNHQSTPPAIYQTPPPVYQTPSYHYRNIAPIMPTFKQTTSSLTYQTPPTLPKYPSELPSSTTKLPNPLIS</sequence>
<dbReference type="PANTHER" id="PTHR33223:SF8">
    <property type="entry name" value="OS04G0172440 PROTEIN"/>
    <property type="match status" value="1"/>
</dbReference>